<reference evidence="1 2" key="1">
    <citation type="submission" date="2019-07" db="EMBL/GenBank/DDBJ databases">
        <title>Caenimonas sedimenti sp. nov., isolated from activated sludge.</title>
        <authorList>
            <person name="Xu J."/>
        </authorList>
    </citation>
    <scope>NUCLEOTIDE SEQUENCE [LARGE SCALE GENOMIC DNA]</scope>
    <source>
        <strain evidence="1 2">HX-9-20</strain>
    </source>
</reference>
<organism evidence="1 2">
    <name type="scientific">Caenimonas sedimenti</name>
    <dbReference type="NCBI Taxonomy" id="2596921"/>
    <lineage>
        <taxon>Bacteria</taxon>
        <taxon>Pseudomonadati</taxon>
        <taxon>Pseudomonadota</taxon>
        <taxon>Betaproteobacteria</taxon>
        <taxon>Burkholderiales</taxon>
        <taxon>Comamonadaceae</taxon>
        <taxon>Caenimonas</taxon>
    </lineage>
</organism>
<dbReference type="EMBL" id="VOBQ01000025">
    <property type="protein sequence ID" value="TWO66683.1"/>
    <property type="molecule type" value="Genomic_DNA"/>
</dbReference>
<dbReference type="AlphaFoldDB" id="A0A562ZFX6"/>
<gene>
    <name evidence="1" type="ORF">FN976_26595</name>
</gene>
<dbReference type="Pfam" id="PF05345">
    <property type="entry name" value="He_PIG"/>
    <property type="match status" value="1"/>
</dbReference>
<sequence length="242" mass="25479">MEIGFPGLPPVTAYRFSFNPAVEACRSGWVAPVETPPPGASLESAGISLKPYALPVSMPVLHELAPVAPTVAGNPRGRTRFRVASGKWPRGLRLDPDTGVISGVPLDAANFVDGFIAMTVDGYSGESQVPYSVHFHPVFLKLYVNSRGGDHLFNRPVGTPLPAGLHYFIDDGAGGHGKLAPSVVATFSAEGHLPAGVTLSPTGALQGTPTTAGSGGFKVHVDIVFQQDFAVRQTLNMSYQIY</sequence>
<protein>
    <submittedName>
        <fullName evidence="1">Uncharacterized protein</fullName>
    </submittedName>
</protein>
<comment type="caution">
    <text evidence="1">The sequence shown here is derived from an EMBL/GenBank/DDBJ whole genome shotgun (WGS) entry which is preliminary data.</text>
</comment>
<dbReference type="OrthoDB" id="5720638at2"/>
<evidence type="ECO:0000313" key="1">
    <source>
        <dbReference type="EMBL" id="TWO66683.1"/>
    </source>
</evidence>
<accession>A0A562ZFX6</accession>
<dbReference type="InterPro" id="IPR013783">
    <property type="entry name" value="Ig-like_fold"/>
</dbReference>
<dbReference type="RefSeq" id="WP_145896692.1">
    <property type="nucleotide sequence ID" value="NZ_VOBQ01000025.1"/>
</dbReference>
<proteinExistence type="predicted"/>
<evidence type="ECO:0000313" key="2">
    <source>
        <dbReference type="Proteomes" id="UP000318199"/>
    </source>
</evidence>
<keyword evidence="2" id="KW-1185">Reference proteome</keyword>
<dbReference type="Proteomes" id="UP000318199">
    <property type="component" value="Unassembled WGS sequence"/>
</dbReference>
<name>A0A562ZFX6_9BURK</name>
<dbReference type="Gene3D" id="2.60.40.10">
    <property type="entry name" value="Immunoglobulins"/>
    <property type="match status" value="1"/>
</dbReference>